<dbReference type="GO" id="GO:0002953">
    <property type="term" value="F:5'-deoxynucleotidase activity"/>
    <property type="evidence" value="ECO:0007669"/>
    <property type="project" value="InterPro"/>
</dbReference>
<evidence type="ECO:0000256" key="2">
    <source>
        <dbReference type="ARBA" id="ARBA00022801"/>
    </source>
</evidence>
<dbReference type="InterPro" id="IPR039356">
    <property type="entry name" value="YfbR/HDDC2"/>
</dbReference>
<dbReference type="EMBL" id="GG692420">
    <property type="protein sequence ID" value="EER43774.1"/>
    <property type="molecule type" value="Genomic_DNA"/>
</dbReference>
<name>C6H5V3_AJECH</name>
<dbReference type="SUPFAM" id="SSF109604">
    <property type="entry name" value="HD-domain/PDEase-like"/>
    <property type="match status" value="1"/>
</dbReference>
<dbReference type="PANTHER" id="PTHR11845:SF13">
    <property type="entry name" value="5'-DEOXYNUCLEOTIDASE HDDC2"/>
    <property type="match status" value="1"/>
</dbReference>
<dbReference type="GO" id="GO:0046872">
    <property type="term" value="F:metal ion binding"/>
    <property type="evidence" value="ECO:0007669"/>
    <property type="project" value="UniProtKB-KW"/>
</dbReference>
<dbReference type="OrthoDB" id="442176at2759"/>
<dbReference type="Gene3D" id="1.10.3210.10">
    <property type="entry name" value="Hypothetical protein af1432"/>
    <property type="match status" value="1"/>
</dbReference>
<dbReference type="AlphaFoldDB" id="C6H5V3"/>
<proteinExistence type="predicted"/>
<dbReference type="InterPro" id="IPR006674">
    <property type="entry name" value="HD_domain"/>
</dbReference>
<evidence type="ECO:0000313" key="5">
    <source>
        <dbReference type="Proteomes" id="UP000002624"/>
    </source>
</evidence>
<evidence type="ECO:0000256" key="1">
    <source>
        <dbReference type="ARBA" id="ARBA00022723"/>
    </source>
</evidence>
<keyword evidence="2" id="KW-0378">Hydrolase</keyword>
<organism evidence="4 5">
    <name type="scientific">Ajellomyces capsulatus (strain H143)</name>
    <name type="common">Darling's disease fungus</name>
    <name type="synonym">Histoplasma capsulatum</name>
    <dbReference type="NCBI Taxonomy" id="544712"/>
    <lineage>
        <taxon>Eukaryota</taxon>
        <taxon>Fungi</taxon>
        <taxon>Dikarya</taxon>
        <taxon>Ascomycota</taxon>
        <taxon>Pezizomycotina</taxon>
        <taxon>Eurotiomycetes</taxon>
        <taxon>Eurotiomycetidae</taxon>
        <taxon>Onygenales</taxon>
        <taxon>Ajellomycetaceae</taxon>
        <taxon>Histoplasma</taxon>
    </lineage>
</organism>
<accession>C6H5V3</accession>
<protein>
    <submittedName>
        <fullName evidence="4">HD protein</fullName>
    </submittedName>
</protein>
<evidence type="ECO:0000259" key="3">
    <source>
        <dbReference type="Pfam" id="PF13023"/>
    </source>
</evidence>
<dbReference type="Pfam" id="PF13023">
    <property type="entry name" value="HD_3"/>
    <property type="match status" value="1"/>
</dbReference>
<dbReference type="PANTHER" id="PTHR11845">
    <property type="entry name" value="5'-DEOXYNUCLEOTIDASE HDDC2"/>
    <property type="match status" value="1"/>
</dbReference>
<evidence type="ECO:0000313" key="4">
    <source>
        <dbReference type="EMBL" id="EER43774.1"/>
    </source>
</evidence>
<keyword evidence="1" id="KW-0479">Metal-binding</keyword>
<dbReference type="STRING" id="544712.C6H5V3"/>
<dbReference type="HOGENOM" id="CLU_1365924_0_0_1"/>
<gene>
    <name evidence="4" type="ORF">HCDG_01804</name>
</gene>
<sequence>MAESVVGDIPTYAGVPKEHKRKLEDSGFRYISSLLHFKPNLGQDIRDAWVEYDNGETKEAQWVREMDKFECLVQAHEYEQMTYGRGDFEEFQGLSSKIKSPKAKEWLALLQQERQAHFSKRRQRTAVIFAIDLKIRLLEEKINEGIAVGKKCSIVYGFPESMEELRGFEMKVNGDGSIEDVSDLVEKAVAEFVQHAEKGD</sequence>
<dbReference type="VEuPathDB" id="FungiDB:HCDG_01804"/>
<dbReference type="GO" id="GO:0005737">
    <property type="term" value="C:cytoplasm"/>
    <property type="evidence" value="ECO:0007669"/>
    <property type="project" value="TreeGrafter"/>
</dbReference>
<reference evidence="5" key="1">
    <citation type="submission" date="2009-05" db="EMBL/GenBank/DDBJ databases">
        <title>The genome sequence of Ajellomyces capsulatus strain H143.</title>
        <authorList>
            <person name="Champion M."/>
            <person name="Cuomo C.A."/>
            <person name="Ma L.-J."/>
            <person name="Henn M.R."/>
            <person name="Sil A."/>
            <person name="Goldman B."/>
            <person name="Young S.K."/>
            <person name="Kodira C.D."/>
            <person name="Zeng Q."/>
            <person name="Koehrsen M."/>
            <person name="Alvarado L."/>
            <person name="Berlin A.M."/>
            <person name="Borenstein D."/>
            <person name="Chen Z."/>
            <person name="Engels R."/>
            <person name="Freedman E."/>
            <person name="Gellesch M."/>
            <person name="Goldberg J."/>
            <person name="Griggs A."/>
            <person name="Gujja S."/>
            <person name="Heiman D.I."/>
            <person name="Hepburn T.A."/>
            <person name="Howarth C."/>
            <person name="Jen D."/>
            <person name="Larson L."/>
            <person name="Lewis B."/>
            <person name="Mehta T."/>
            <person name="Park D."/>
            <person name="Pearson M."/>
            <person name="Roberts A."/>
            <person name="Saif S."/>
            <person name="Shea T.D."/>
            <person name="Shenoy N."/>
            <person name="Sisk P."/>
            <person name="Stolte C."/>
            <person name="Sykes S."/>
            <person name="Walk T."/>
            <person name="White J."/>
            <person name="Yandava C."/>
            <person name="Klein B."/>
            <person name="McEwen J.G."/>
            <person name="Puccia R."/>
            <person name="Goldman G.H."/>
            <person name="Felipe M.S."/>
            <person name="Nino-Vega G."/>
            <person name="San-Blas G."/>
            <person name="Taylor J.W."/>
            <person name="Mendoza L."/>
            <person name="Galagan J.E."/>
            <person name="Nusbaum C."/>
            <person name="Birren B.W."/>
        </authorList>
    </citation>
    <scope>NUCLEOTIDE SEQUENCE [LARGE SCALE GENOMIC DNA]</scope>
    <source>
        <strain evidence="5">H143</strain>
    </source>
</reference>
<feature type="domain" description="HD" evidence="3">
    <location>
        <begin position="1"/>
        <end position="104"/>
    </location>
</feature>
<dbReference type="Proteomes" id="UP000002624">
    <property type="component" value="Unassembled WGS sequence"/>
</dbReference>